<accession>A0A8B6H5R8</accession>
<feature type="transmembrane region" description="Helical" evidence="6">
    <location>
        <begin position="275"/>
        <end position="298"/>
    </location>
</feature>
<dbReference type="AlphaFoldDB" id="A0A8B6H5R8"/>
<keyword evidence="5" id="KW-0675">Receptor</keyword>
<dbReference type="InterPro" id="IPR000276">
    <property type="entry name" value="GPCR_Rhodpsn"/>
</dbReference>
<dbReference type="Proteomes" id="UP000596742">
    <property type="component" value="Unassembled WGS sequence"/>
</dbReference>
<dbReference type="PANTHER" id="PTHR46641:SF25">
    <property type="entry name" value="CNMAMIDE RECEPTOR-RELATED"/>
    <property type="match status" value="1"/>
</dbReference>
<reference evidence="8" key="1">
    <citation type="submission" date="2018-11" db="EMBL/GenBank/DDBJ databases">
        <authorList>
            <person name="Alioto T."/>
            <person name="Alioto T."/>
        </authorList>
    </citation>
    <scope>NUCLEOTIDE SEQUENCE</scope>
</reference>
<dbReference type="GO" id="GO:0016020">
    <property type="term" value="C:membrane"/>
    <property type="evidence" value="ECO:0007669"/>
    <property type="project" value="UniProtKB-SubCell"/>
</dbReference>
<dbReference type="Pfam" id="PF00001">
    <property type="entry name" value="7tm_1"/>
    <property type="match status" value="1"/>
</dbReference>
<dbReference type="Gene3D" id="1.20.1070.10">
    <property type="entry name" value="Rhodopsin 7-helix transmembrane proteins"/>
    <property type="match status" value="1"/>
</dbReference>
<dbReference type="PROSITE" id="PS50262">
    <property type="entry name" value="G_PROTEIN_RECEP_F1_2"/>
    <property type="match status" value="1"/>
</dbReference>
<feature type="transmembrane region" description="Helical" evidence="6">
    <location>
        <begin position="167"/>
        <end position="187"/>
    </location>
</feature>
<keyword evidence="2 5" id="KW-0812">Transmembrane</keyword>
<evidence type="ECO:0000256" key="6">
    <source>
        <dbReference type="SAM" id="Phobius"/>
    </source>
</evidence>
<evidence type="ECO:0000256" key="5">
    <source>
        <dbReference type="RuleBase" id="RU000688"/>
    </source>
</evidence>
<keyword evidence="5" id="KW-0807">Transducer</keyword>
<evidence type="ECO:0000259" key="7">
    <source>
        <dbReference type="PROSITE" id="PS50262"/>
    </source>
</evidence>
<dbReference type="PROSITE" id="PS00237">
    <property type="entry name" value="G_PROTEIN_RECEP_F1_1"/>
    <property type="match status" value="1"/>
</dbReference>
<dbReference type="CDD" id="cd14978">
    <property type="entry name" value="7tmA_FMRFamide_R-like"/>
    <property type="match status" value="1"/>
</dbReference>
<feature type="domain" description="G-protein coupled receptors family 1 profile" evidence="7">
    <location>
        <begin position="66"/>
        <end position="330"/>
    </location>
</feature>
<comment type="caution">
    <text evidence="8">The sequence shown here is derived from an EMBL/GenBank/DDBJ whole genome shotgun (WGS) entry which is preliminary data.</text>
</comment>
<protein>
    <recommendedName>
        <fullName evidence="7">G-protein coupled receptors family 1 profile domain-containing protein</fullName>
    </recommendedName>
</protein>
<gene>
    <name evidence="8" type="ORF">MGAL_10B020481</name>
</gene>
<keyword evidence="5" id="KW-0297">G-protein coupled receptor</keyword>
<comment type="subcellular location">
    <subcellularLocation>
        <location evidence="1">Membrane</location>
    </subcellularLocation>
</comment>
<evidence type="ECO:0000256" key="4">
    <source>
        <dbReference type="ARBA" id="ARBA00023136"/>
    </source>
</evidence>
<feature type="transmembrane region" description="Helical" evidence="6">
    <location>
        <begin position="127"/>
        <end position="147"/>
    </location>
</feature>
<feature type="transmembrane region" description="Helical" evidence="6">
    <location>
        <begin position="207"/>
        <end position="236"/>
    </location>
</feature>
<keyword evidence="9" id="KW-1185">Reference proteome</keyword>
<dbReference type="PRINTS" id="PR00237">
    <property type="entry name" value="GPCRRHODOPSN"/>
</dbReference>
<evidence type="ECO:0000313" key="9">
    <source>
        <dbReference type="Proteomes" id="UP000596742"/>
    </source>
</evidence>
<evidence type="ECO:0000256" key="1">
    <source>
        <dbReference type="ARBA" id="ARBA00004370"/>
    </source>
</evidence>
<dbReference type="PANTHER" id="PTHR46641">
    <property type="entry name" value="FMRFAMIDE RECEPTOR-RELATED"/>
    <property type="match status" value="1"/>
</dbReference>
<proteinExistence type="inferred from homology"/>
<evidence type="ECO:0000313" key="8">
    <source>
        <dbReference type="EMBL" id="VDI74135.1"/>
    </source>
</evidence>
<feature type="transmembrane region" description="Helical" evidence="6">
    <location>
        <begin position="310"/>
        <end position="333"/>
    </location>
</feature>
<evidence type="ECO:0000256" key="2">
    <source>
        <dbReference type="ARBA" id="ARBA00022692"/>
    </source>
</evidence>
<feature type="transmembrane region" description="Helical" evidence="6">
    <location>
        <begin position="51"/>
        <end position="74"/>
    </location>
</feature>
<comment type="similarity">
    <text evidence="5">Belongs to the G-protein coupled receptor 1 family.</text>
</comment>
<feature type="transmembrane region" description="Helical" evidence="6">
    <location>
        <begin position="86"/>
        <end position="107"/>
    </location>
</feature>
<dbReference type="InterPro" id="IPR052954">
    <property type="entry name" value="GPCR-Ligand_Int"/>
</dbReference>
<dbReference type="OrthoDB" id="9990906at2759"/>
<dbReference type="InterPro" id="IPR017452">
    <property type="entry name" value="GPCR_Rhodpsn_7TM"/>
</dbReference>
<name>A0A8B6H5R8_MYTGA</name>
<dbReference type="GO" id="GO:0004930">
    <property type="term" value="F:G protein-coupled receptor activity"/>
    <property type="evidence" value="ECO:0007669"/>
    <property type="project" value="UniProtKB-KW"/>
</dbReference>
<evidence type="ECO:0000256" key="3">
    <source>
        <dbReference type="ARBA" id="ARBA00022989"/>
    </source>
</evidence>
<dbReference type="EMBL" id="UYJE01009525">
    <property type="protein sequence ID" value="VDI74135.1"/>
    <property type="molecule type" value="Genomic_DNA"/>
</dbReference>
<organism evidence="8 9">
    <name type="scientific">Mytilus galloprovincialis</name>
    <name type="common">Mediterranean mussel</name>
    <dbReference type="NCBI Taxonomy" id="29158"/>
    <lineage>
        <taxon>Eukaryota</taxon>
        <taxon>Metazoa</taxon>
        <taxon>Spiralia</taxon>
        <taxon>Lophotrochozoa</taxon>
        <taxon>Mollusca</taxon>
        <taxon>Bivalvia</taxon>
        <taxon>Autobranchia</taxon>
        <taxon>Pteriomorphia</taxon>
        <taxon>Mytilida</taxon>
        <taxon>Mytiloidea</taxon>
        <taxon>Mytilidae</taxon>
        <taxon>Mytilinae</taxon>
        <taxon>Mytilus</taxon>
    </lineage>
</organism>
<keyword evidence="4 6" id="KW-0472">Membrane</keyword>
<sequence length="390" mass="45421">MNPDKQHDTLNYTYSYTDNTTMDQNITSIYNESIEKLQTESMNLHKLYVNIYTIVVPIIAIVGLFGNTASIAVFTSSFLKRHSSSVFLAALAFVDNLFLLTLFLTWFDQTASNILSTTIPCQIVVYVTYFAAFLSVWLVVGFTTERYLAICHPLRAPMLCSNRRQKIAVTCLVLFAAVFYNFAIWTTEAVQYGPRKWCLTINDYYEFLQIVTWIDTIISMVLPFFCIAFMNCRVICKAAIFHKKRQHCYKPTDSMKVKRNKHLTNKSQMRVTRTLLIVSSLFLVLNFPSHLARLYNIIVAPVSKEKYEKFLQQICQLLYYSTFSVNFFVYALYGKHFQKSFWLMIRSFKQFCGCRTEHRFSSVEKSTKITLTGMRSNTYRWSSDLDISRC</sequence>
<dbReference type="SUPFAM" id="SSF81321">
    <property type="entry name" value="Family A G protein-coupled receptor-like"/>
    <property type="match status" value="1"/>
</dbReference>
<keyword evidence="3 6" id="KW-1133">Transmembrane helix</keyword>